<evidence type="ECO:0000313" key="3">
    <source>
        <dbReference type="EMBL" id="KAK3361908.1"/>
    </source>
</evidence>
<organism evidence="3 4">
    <name type="scientific">Lasiosphaeria ovina</name>
    <dbReference type="NCBI Taxonomy" id="92902"/>
    <lineage>
        <taxon>Eukaryota</taxon>
        <taxon>Fungi</taxon>
        <taxon>Dikarya</taxon>
        <taxon>Ascomycota</taxon>
        <taxon>Pezizomycotina</taxon>
        <taxon>Sordariomycetes</taxon>
        <taxon>Sordariomycetidae</taxon>
        <taxon>Sordariales</taxon>
        <taxon>Lasiosphaeriaceae</taxon>
        <taxon>Lasiosphaeria</taxon>
    </lineage>
</organism>
<reference evidence="3" key="2">
    <citation type="submission" date="2023-06" db="EMBL/GenBank/DDBJ databases">
        <authorList>
            <consortium name="Lawrence Berkeley National Laboratory"/>
            <person name="Haridas S."/>
            <person name="Hensen N."/>
            <person name="Bonometti L."/>
            <person name="Westerberg I."/>
            <person name="Brannstrom I.O."/>
            <person name="Guillou S."/>
            <person name="Cros-Aarteil S."/>
            <person name="Calhoun S."/>
            <person name="Kuo A."/>
            <person name="Mondo S."/>
            <person name="Pangilinan J."/>
            <person name="Riley R."/>
            <person name="Labutti K."/>
            <person name="Andreopoulos B."/>
            <person name="Lipzen A."/>
            <person name="Chen C."/>
            <person name="Yanf M."/>
            <person name="Daum C."/>
            <person name="Ng V."/>
            <person name="Clum A."/>
            <person name="Steindorff A."/>
            <person name="Ohm R."/>
            <person name="Martin F."/>
            <person name="Silar P."/>
            <person name="Natvig D."/>
            <person name="Lalanne C."/>
            <person name="Gautier V."/>
            <person name="Ament-Velasquez S.L."/>
            <person name="Kruys A."/>
            <person name="Hutchinson M.I."/>
            <person name="Powell A.J."/>
            <person name="Barry K."/>
            <person name="Miller A.N."/>
            <person name="Grigoriev I.V."/>
            <person name="Debuchy R."/>
            <person name="Gladieux P."/>
            <person name="Thoren M.H."/>
            <person name="Johannesson H."/>
        </authorList>
    </citation>
    <scope>NUCLEOTIDE SEQUENCE</scope>
    <source>
        <strain evidence="3">CBS 958.72</strain>
    </source>
</reference>
<accession>A0AAE0JUB2</accession>
<protein>
    <submittedName>
        <fullName evidence="3">Uncharacterized protein</fullName>
    </submittedName>
</protein>
<keyword evidence="2" id="KW-1133">Transmembrane helix</keyword>
<keyword evidence="4" id="KW-1185">Reference proteome</keyword>
<dbReference type="Proteomes" id="UP001287356">
    <property type="component" value="Unassembled WGS sequence"/>
</dbReference>
<evidence type="ECO:0000256" key="2">
    <source>
        <dbReference type="SAM" id="Phobius"/>
    </source>
</evidence>
<evidence type="ECO:0000313" key="4">
    <source>
        <dbReference type="Proteomes" id="UP001287356"/>
    </source>
</evidence>
<gene>
    <name evidence="3" type="ORF">B0T24DRAFT_97470</name>
</gene>
<name>A0AAE0JUB2_9PEZI</name>
<keyword evidence="2" id="KW-0812">Transmembrane</keyword>
<sequence length="204" mass="22211">MAQCQSAGRLERPRNTQQSPDQPPHAEAHAPPRAGMRPWGLDCDRSNSFHSGGVRQPSWQASLLIAIAGNSHIRQAIVTTVTLTGRPYYSSQHESSSICLLHLRDLAELRIRMPGLAVLGPFQPAQTAPASCALQGGPQFIRVLGCVQDPSMPSRNVLRPKGGQRRALGIFGTGYMFASFVQVLLLEDRVARQSSRPALAMPLR</sequence>
<feature type="region of interest" description="Disordered" evidence="1">
    <location>
        <begin position="1"/>
        <end position="42"/>
    </location>
</feature>
<reference evidence="3" key="1">
    <citation type="journal article" date="2023" name="Mol. Phylogenet. Evol.">
        <title>Genome-scale phylogeny and comparative genomics of the fungal order Sordariales.</title>
        <authorList>
            <person name="Hensen N."/>
            <person name="Bonometti L."/>
            <person name="Westerberg I."/>
            <person name="Brannstrom I.O."/>
            <person name="Guillou S."/>
            <person name="Cros-Aarteil S."/>
            <person name="Calhoun S."/>
            <person name="Haridas S."/>
            <person name="Kuo A."/>
            <person name="Mondo S."/>
            <person name="Pangilinan J."/>
            <person name="Riley R."/>
            <person name="LaButti K."/>
            <person name="Andreopoulos B."/>
            <person name="Lipzen A."/>
            <person name="Chen C."/>
            <person name="Yan M."/>
            <person name="Daum C."/>
            <person name="Ng V."/>
            <person name="Clum A."/>
            <person name="Steindorff A."/>
            <person name="Ohm R.A."/>
            <person name="Martin F."/>
            <person name="Silar P."/>
            <person name="Natvig D.O."/>
            <person name="Lalanne C."/>
            <person name="Gautier V."/>
            <person name="Ament-Velasquez S.L."/>
            <person name="Kruys A."/>
            <person name="Hutchinson M.I."/>
            <person name="Powell A.J."/>
            <person name="Barry K."/>
            <person name="Miller A.N."/>
            <person name="Grigoriev I.V."/>
            <person name="Debuchy R."/>
            <person name="Gladieux P."/>
            <person name="Hiltunen Thoren M."/>
            <person name="Johannesson H."/>
        </authorList>
    </citation>
    <scope>NUCLEOTIDE SEQUENCE</scope>
    <source>
        <strain evidence="3">CBS 958.72</strain>
    </source>
</reference>
<keyword evidence="2" id="KW-0472">Membrane</keyword>
<feature type="transmembrane region" description="Helical" evidence="2">
    <location>
        <begin position="167"/>
        <end position="186"/>
    </location>
</feature>
<dbReference type="EMBL" id="JAULSN010000010">
    <property type="protein sequence ID" value="KAK3361908.1"/>
    <property type="molecule type" value="Genomic_DNA"/>
</dbReference>
<dbReference type="AlphaFoldDB" id="A0AAE0JUB2"/>
<comment type="caution">
    <text evidence="3">The sequence shown here is derived from an EMBL/GenBank/DDBJ whole genome shotgun (WGS) entry which is preliminary data.</text>
</comment>
<evidence type="ECO:0000256" key="1">
    <source>
        <dbReference type="SAM" id="MobiDB-lite"/>
    </source>
</evidence>
<proteinExistence type="predicted"/>